<dbReference type="InterPro" id="IPR056599">
    <property type="entry name" value="AAA_lid_fung"/>
</dbReference>
<dbReference type="Proteomes" id="UP000319160">
    <property type="component" value="Unassembled WGS sequence"/>
</dbReference>
<comment type="caution">
    <text evidence="2">The sequence shown here is derived from an EMBL/GenBank/DDBJ whole genome shotgun (WGS) entry which is preliminary data.</text>
</comment>
<dbReference type="STRING" id="2512241.A0A553HLQ2"/>
<gene>
    <name evidence="2" type="ORF">FHL15_010306</name>
</gene>
<accession>A0A553HLQ2</accession>
<dbReference type="AlphaFoldDB" id="A0A553HLQ2"/>
<reference evidence="3" key="1">
    <citation type="submission" date="2019-06" db="EMBL/GenBank/DDBJ databases">
        <title>Draft genome sequence of the griseofulvin-producing fungus Xylaria cubensis strain G536.</title>
        <authorList>
            <person name="Mead M.E."/>
            <person name="Raja H.A."/>
            <person name="Steenwyk J.L."/>
            <person name="Knowles S.L."/>
            <person name="Oberlies N.H."/>
            <person name="Rokas A."/>
        </authorList>
    </citation>
    <scope>NUCLEOTIDE SEQUENCE [LARGE SCALE GENOMIC DNA]</scope>
    <source>
        <strain evidence="3">G536</strain>
    </source>
</reference>
<keyword evidence="3" id="KW-1185">Reference proteome</keyword>
<protein>
    <recommendedName>
        <fullName evidence="1">AAA+ ATPase lid domain-containing protein</fullName>
    </recommendedName>
</protein>
<evidence type="ECO:0000313" key="2">
    <source>
        <dbReference type="EMBL" id="TRX88847.1"/>
    </source>
</evidence>
<organism evidence="2 3">
    <name type="scientific">Xylaria flabelliformis</name>
    <dbReference type="NCBI Taxonomy" id="2512241"/>
    <lineage>
        <taxon>Eukaryota</taxon>
        <taxon>Fungi</taxon>
        <taxon>Dikarya</taxon>
        <taxon>Ascomycota</taxon>
        <taxon>Pezizomycotina</taxon>
        <taxon>Sordariomycetes</taxon>
        <taxon>Xylariomycetidae</taxon>
        <taxon>Xylariales</taxon>
        <taxon>Xylariaceae</taxon>
        <taxon>Xylaria</taxon>
    </lineage>
</organism>
<feature type="domain" description="AAA+ ATPase lid" evidence="1">
    <location>
        <begin position="26"/>
        <end position="101"/>
    </location>
</feature>
<dbReference type="Pfam" id="PF23232">
    <property type="entry name" value="AAA_lid_13"/>
    <property type="match status" value="1"/>
</dbReference>
<dbReference type="OrthoDB" id="10042665at2759"/>
<evidence type="ECO:0000259" key="1">
    <source>
        <dbReference type="Pfam" id="PF23232"/>
    </source>
</evidence>
<proteinExistence type="predicted"/>
<sequence length="109" mass="12634">MLIDEAEVYLERRLLTDLKQNGLVFKRFVLEDENLANADWIGGEIRNGPAFQTEVLLAEYCFQQKKDKTEDDQLVVNQRDFEHILDMTTQFKRYLVNVHGSTINAGVLS</sequence>
<dbReference type="EMBL" id="VFLP01000079">
    <property type="protein sequence ID" value="TRX88847.1"/>
    <property type="molecule type" value="Genomic_DNA"/>
</dbReference>
<evidence type="ECO:0000313" key="3">
    <source>
        <dbReference type="Proteomes" id="UP000319160"/>
    </source>
</evidence>
<name>A0A553HLQ2_9PEZI</name>